<feature type="coiled-coil region" evidence="6">
    <location>
        <begin position="5"/>
        <end position="32"/>
    </location>
</feature>
<keyword evidence="3 5" id="KW-0687">Ribonucleoprotein</keyword>
<dbReference type="GO" id="GO:0003735">
    <property type="term" value="F:structural constituent of ribosome"/>
    <property type="evidence" value="ECO:0007669"/>
    <property type="project" value="InterPro"/>
</dbReference>
<dbReference type="RefSeq" id="WP_025384882.1">
    <property type="nucleotide sequence ID" value="NZ_LCUA01000021.1"/>
</dbReference>
<proteinExistence type="inferred from homology"/>
<evidence type="ECO:0000313" key="7">
    <source>
        <dbReference type="EMBL" id="KTD43610.1"/>
    </source>
</evidence>
<comment type="similarity">
    <text evidence="1 5">Belongs to the universal ribosomal protein uL29 family.</text>
</comment>
<evidence type="ECO:0000256" key="1">
    <source>
        <dbReference type="ARBA" id="ARBA00009254"/>
    </source>
</evidence>
<dbReference type="PANTHER" id="PTHR10916">
    <property type="entry name" value="60S RIBOSOMAL PROTEIN L35/50S RIBOSOMAL PROTEIN L29"/>
    <property type="match status" value="1"/>
</dbReference>
<dbReference type="GO" id="GO:0022625">
    <property type="term" value="C:cytosolic large ribosomal subunit"/>
    <property type="evidence" value="ECO:0007669"/>
    <property type="project" value="TreeGrafter"/>
</dbReference>
<name>A0A0W0XG88_9GAMM</name>
<comment type="caution">
    <text evidence="7">The sequence shown here is derived from an EMBL/GenBank/DDBJ whole genome shotgun (WGS) entry which is preliminary data.</text>
</comment>
<dbReference type="CDD" id="cd00427">
    <property type="entry name" value="Ribosomal_L29_HIP"/>
    <property type="match status" value="1"/>
</dbReference>
<gene>
    <name evidence="5 7" type="primary">rpmC</name>
    <name evidence="7" type="ORF">Loak_0586</name>
</gene>
<sequence length="68" mass="7926">MKDNNELRKMTIDELQNELLSLRKQQFNMRLKKASGTLDKTHLVRQVRRAIAKIKTIMTEKAGNSDVK</sequence>
<keyword evidence="2 5" id="KW-0689">Ribosomal protein</keyword>
<dbReference type="SUPFAM" id="SSF46561">
    <property type="entry name" value="Ribosomal protein L29 (L29p)"/>
    <property type="match status" value="1"/>
</dbReference>
<dbReference type="FunFam" id="1.10.287.310:FF:000001">
    <property type="entry name" value="50S ribosomal protein L29"/>
    <property type="match status" value="1"/>
</dbReference>
<dbReference type="PANTHER" id="PTHR10916:SF0">
    <property type="entry name" value="LARGE RIBOSOMAL SUBUNIT PROTEIN UL29C"/>
    <property type="match status" value="1"/>
</dbReference>
<dbReference type="InterPro" id="IPR036049">
    <property type="entry name" value="Ribosomal_uL29_sf"/>
</dbReference>
<dbReference type="AlphaFoldDB" id="A0A0W0XG88"/>
<evidence type="ECO:0000313" key="8">
    <source>
        <dbReference type="Proteomes" id="UP000054858"/>
    </source>
</evidence>
<evidence type="ECO:0000256" key="6">
    <source>
        <dbReference type="SAM" id="Coils"/>
    </source>
</evidence>
<dbReference type="InterPro" id="IPR050063">
    <property type="entry name" value="Ribosomal_protein_uL29"/>
</dbReference>
<dbReference type="HAMAP" id="MF_00374">
    <property type="entry name" value="Ribosomal_uL29"/>
    <property type="match status" value="1"/>
</dbReference>
<keyword evidence="6" id="KW-0175">Coiled coil</keyword>
<dbReference type="InterPro" id="IPR018254">
    <property type="entry name" value="Ribosomal_uL29_CS"/>
</dbReference>
<dbReference type="PATRIC" id="fig|29423.5.peg.609"/>
<evidence type="ECO:0000256" key="2">
    <source>
        <dbReference type="ARBA" id="ARBA00022980"/>
    </source>
</evidence>
<protein>
    <recommendedName>
        <fullName evidence="4 5">Large ribosomal subunit protein uL29</fullName>
    </recommendedName>
</protein>
<evidence type="ECO:0000256" key="4">
    <source>
        <dbReference type="ARBA" id="ARBA00035204"/>
    </source>
</evidence>
<dbReference type="PROSITE" id="PS00579">
    <property type="entry name" value="RIBOSOMAL_L29"/>
    <property type="match status" value="1"/>
</dbReference>
<accession>A0A0W0XG88</accession>
<dbReference type="Gene3D" id="1.10.287.310">
    <property type="match status" value="1"/>
</dbReference>
<evidence type="ECO:0000256" key="5">
    <source>
        <dbReference type="HAMAP-Rule" id="MF_00374"/>
    </source>
</evidence>
<reference evidence="7 8" key="1">
    <citation type="submission" date="2015-11" db="EMBL/GenBank/DDBJ databases">
        <title>Genomic analysis of 38 Legionella species identifies large and diverse effector repertoires.</title>
        <authorList>
            <person name="Burstein D."/>
            <person name="Amaro F."/>
            <person name="Zusman T."/>
            <person name="Lifshitz Z."/>
            <person name="Cohen O."/>
            <person name="Gilbert J.A."/>
            <person name="Pupko T."/>
            <person name="Shuman H.A."/>
            <person name="Segal G."/>
        </authorList>
    </citation>
    <scope>NUCLEOTIDE SEQUENCE [LARGE SCALE GENOMIC DNA]</scope>
    <source>
        <strain evidence="7 8">Oak Ridge-10</strain>
    </source>
</reference>
<dbReference type="Proteomes" id="UP000054858">
    <property type="component" value="Unassembled WGS sequence"/>
</dbReference>
<organism evidence="7 8">
    <name type="scientific">Legionella oakridgensis</name>
    <dbReference type="NCBI Taxonomy" id="29423"/>
    <lineage>
        <taxon>Bacteria</taxon>
        <taxon>Pseudomonadati</taxon>
        <taxon>Pseudomonadota</taxon>
        <taxon>Gammaproteobacteria</taxon>
        <taxon>Legionellales</taxon>
        <taxon>Legionellaceae</taxon>
        <taxon>Legionella</taxon>
    </lineage>
</organism>
<dbReference type="NCBIfam" id="TIGR00012">
    <property type="entry name" value="L29"/>
    <property type="match status" value="1"/>
</dbReference>
<dbReference type="GO" id="GO:0006412">
    <property type="term" value="P:translation"/>
    <property type="evidence" value="ECO:0007669"/>
    <property type="project" value="UniProtKB-UniRule"/>
</dbReference>
<dbReference type="Pfam" id="PF00831">
    <property type="entry name" value="Ribosomal_L29"/>
    <property type="match status" value="1"/>
</dbReference>
<dbReference type="InterPro" id="IPR001854">
    <property type="entry name" value="Ribosomal_uL29"/>
</dbReference>
<evidence type="ECO:0000256" key="3">
    <source>
        <dbReference type="ARBA" id="ARBA00023274"/>
    </source>
</evidence>
<dbReference type="EMBL" id="LNYP01000007">
    <property type="protein sequence ID" value="KTD43610.1"/>
    <property type="molecule type" value="Genomic_DNA"/>
</dbReference>